<organism evidence="1 2">
    <name type="scientific">Ixodes persulcatus</name>
    <name type="common">Taiga tick</name>
    <dbReference type="NCBI Taxonomy" id="34615"/>
    <lineage>
        <taxon>Eukaryota</taxon>
        <taxon>Metazoa</taxon>
        <taxon>Ecdysozoa</taxon>
        <taxon>Arthropoda</taxon>
        <taxon>Chelicerata</taxon>
        <taxon>Arachnida</taxon>
        <taxon>Acari</taxon>
        <taxon>Parasitiformes</taxon>
        <taxon>Ixodida</taxon>
        <taxon>Ixodoidea</taxon>
        <taxon>Ixodidae</taxon>
        <taxon>Ixodinae</taxon>
        <taxon>Ixodes</taxon>
    </lineage>
</organism>
<evidence type="ECO:0000313" key="1">
    <source>
        <dbReference type="EMBL" id="KAG0411930.1"/>
    </source>
</evidence>
<feature type="non-terminal residue" evidence="1">
    <location>
        <position position="1"/>
    </location>
</feature>
<gene>
    <name evidence="1" type="ORF">HPB47_010956</name>
</gene>
<name>A0AC60NXN8_IXOPE</name>
<comment type="caution">
    <text evidence="1">The sequence shown here is derived from an EMBL/GenBank/DDBJ whole genome shotgun (WGS) entry which is preliminary data.</text>
</comment>
<feature type="non-terminal residue" evidence="1">
    <location>
        <position position="63"/>
    </location>
</feature>
<reference evidence="1 2" key="1">
    <citation type="journal article" date="2020" name="Cell">
        <title>Large-Scale Comparative Analyses of Tick Genomes Elucidate Their Genetic Diversity and Vector Capacities.</title>
        <authorList>
            <consortium name="Tick Genome and Microbiome Consortium (TIGMIC)"/>
            <person name="Jia N."/>
            <person name="Wang J."/>
            <person name="Shi W."/>
            <person name="Du L."/>
            <person name="Sun Y."/>
            <person name="Zhan W."/>
            <person name="Jiang J.F."/>
            <person name="Wang Q."/>
            <person name="Zhang B."/>
            <person name="Ji P."/>
            <person name="Bell-Sakyi L."/>
            <person name="Cui X.M."/>
            <person name="Yuan T.T."/>
            <person name="Jiang B.G."/>
            <person name="Yang W.F."/>
            <person name="Lam T.T."/>
            <person name="Chang Q.C."/>
            <person name="Ding S.J."/>
            <person name="Wang X.J."/>
            <person name="Zhu J.G."/>
            <person name="Ruan X.D."/>
            <person name="Zhao L."/>
            <person name="Wei J.T."/>
            <person name="Ye R.Z."/>
            <person name="Que T.C."/>
            <person name="Du C.H."/>
            <person name="Zhou Y.H."/>
            <person name="Cheng J.X."/>
            <person name="Dai P.F."/>
            <person name="Guo W.B."/>
            <person name="Han X.H."/>
            <person name="Huang E.J."/>
            <person name="Li L.F."/>
            <person name="Wei W."/>
            <person name="Gao Y.C."/>
            <person name="Liu J.Z."/>
            <person name="Shao H.Z."/>
            <person name="Wang X."/>
            <person name="Wang C.C."/>
            <person name="Yang T.C."/>
            <person name="Huo Q.B."/>
            <person name="Li W."/>
            <person name="Chen H.Y."/>
            <person name="Chen S.E."/>
            <person name="Zhou L.G."/>
            <person name="Ni X.B."/>
            <person name="Tian J.H."/>
            <person name="Sheng Y."/>
            <person name="Liu T."/>
            <person name="Pan Y.S."/>
            <person name="Xia L.Y."/>
            <person name="Li J."/>
            <person name="Zhao F."/>
            <person name="Cao W.C."/>
        </authorList>
    </citation>
    <scope>NUCLEOTIDE SEQUENCE [LARGE SCALE GENOMIC DNA]</scope>
    <source>
        <strain evidence="1">Iper-2018</strain>
    </source>
</reference>
<accession>A0AC60NXN8</accession>
<evidence type="ECO:0000313" key="2">
    <source>
        <dbReference type="Proteomes" id="UP000805193"/>
    </source>
</evidence>
<keyword evidence="2" id="KW-1185">Reference proteome</keyword>
<protein>
    <submittedName>
        <fullName evidence="1">Uncharacterized protein</fullName>
    </submittedName>
</protein>
<proteinExistence type="predicted"/>
<dbReference type="EMBL" id="JABSTQ010011392">
    <property type="protein sequence ID" value="KAG0411930.1"/>
    <property type="molecule type" value="Genomic_DNA"/>
</dbReference>
<dbReference type="Proteomes" id="UP000805193">
    <property type="component" value="Unassembled WGS sequence"/>
</dbReference>
<sequence length="63" mass="7050">TSRARMPLQPSGKAVKKAGKAQKIVRATDKEKKRRTEEGELQRLHLQGAQTGPPRHRSVQQGH</sequence>